<dbReference type="SUPFAM" id="SSF81324">
    <property type="entry name" value="Voltage-gated potassium channels"/>
    <property type="match status" value="1"/>
</dbReference>
<keyword evidence="1" id="KW-0812">Transmembrane</keyword>
<dbReference type="EMBL" id="FQXG01000004">
    <property type="protein sequence ID" value="SHH78530.1"/>
    <property type="molecule type" value="Genomic_DNA"/>
</dbReference>
<dbReference type="Gene3D" id="2.160.20.80">
    <property type="entry name" value="E3 ubiquitin-protein ligase SopA"/>
    <property type="match status" value="1"/>
</dbReference>
<feature type="domain" description="Potassium channel" evidence="2">
    <location>
        <begin position="272"/>
        <end position="323"/>
    </location>
</feature>
<evidence type="ECO:0000259" key="2">
    <source>
        <dbReference type="Pfam" id="PF07885"/>
    </source>
</evidence>
<dbReference type="Pfam" id="PF00805">
    <property type="entry name" value="Pentapeptide"/>
    <property type="match status" value="2"/>
</dbReference>
<evidence type="ECO:0000256" key="1">
    <source>
        <dbReference type="SAM" id="Phobius"/>
    </source>
</evidence>
<keyword evidence="4" id="KW-1185">Reference proteome</keyword>
<keyword evidence="1" id="KW-1133">Transmembrane helix</keyword>
<dbReference type="RefSeq" id="WP_067657187.1">
    <property type="nucleotide sequence ID" value="NZ_FQXG01000004.1"/>
</dbReference>
<dbReference type="InterPro" id="IPR013099">
    <property type="entry name" value="K_chnl_dom"/>
</dbReference>
<dbReference type="Proteomes" id="UP000184268">
    <property type="component" value="Unassembled WGS sequence"/>
</dbReference>
<dbReference type="InterPro" id="IPR001646">
    <property type="entry name" value="5peptide_repeat"/>
</dbReference>
<protein>
    <submittedName>
        <fullName evidence="3">Pentapeptide repeat-containing protein</fullName>
    </submittedName>
</protein>
<dbReference type="AlphaFoldDB" id="A0A1M5VTL6"/>
<dbReference type="Gene3D" id="1.10.287.70">
    <property type="match status" value="1"/>
</dbReference>
<name>A0A1M5VTL6_9GAMM</name>
<reference evidence="3 4" key="1">
    <citation type="submission" date="2016-11" db="EMBL/GenBank/DDBJ databases">
        <authorList>
            <person name="Jaros S."/>
            <person name="Januszkiewicz K."/>
            <person name="Wedrychowicz H."/>
        </authorList>
    </citation>
    <scope>NUCLEOTIDE SEQUENCE [LARGE SCALE GENOMIC DNA]</scope>
    <source>
        <strain evidence="3 4">DSM 16917</strain>
    </source>
</reference>
<dbReference type="OrthoDB" id="9813518at2"/>
<feature type="transmembrane region" description="Helical" evidence="1">
    <location>
        <begin position="298"/>
        <end position="319"/>
    </location>
</feature>
<evidence type="ECO:0000313" key="3">
    <source>
        <dbReference type="EMBL" id="SHH78530.1"/>
    </source>
</evidence>
<dbReference type="InterPro" id="IPR051082">
    <property type="entry name" value="Pentapeptide-BTB/POZ_domain"/>
</dbReference>
<dbReference type="SUPFAM" id="SSF141571">
    <property type="entry name" value="Pentapeptide repeat-like"/>
    <property type="match status" value="1"/>
</dbReference>
<dbReference type="PANTHER" id="PTHR14136">
    <property type="entry name" value="BTB_POZ DOMAIN-CONTAINING PROTEIN KCTD9"/>
    <property type="match status" value="1"/>
</dbReference>
<dbReference type="STRING" id="299255.SAMN02745129_2979"/>
<keyword evidence="1" id="KW-0472">Membrane</keyword>
<dbReference type="PANTHER" id="PTHR14136:SF17">
    <property type="entry name" value="BTB_POZ DOMAIN-CONTAINING PROTEIN KCTD9"/>
    <property type="match status" value="1"/>
</dbReference>
<proteinExistence type="predicted"/>
<evidence type="ECO:0000313" key="4">
    <source>
        <dbReference type="Proteomes" id="UP000184268"/>
    </source>
</evidence>
<gene>
    <name evidence="3" type="ORF">SAMN02745129_2979</name>
</gene>
<dbReference type="Pfam" id="PF07885">
    <property type="entry name" value="Ion_trans_2"/>
    <property type="match status" value="1"/>
</dbReference>
<sequence>MATPRCRYQDPHQHACPEPAGASGYCYWHDPDLPKLHPDDPARLSRLARQGGLLRGLQLRRAKLAEVDLNQPRDAGSGYDLRDGDLYRADLRKAHLYRADLRGCNLMKADLRGANLNQARLAGANLLGIKLGGARIEQLQLGESLWQEQQARQRPDRDGALPLYQEAEQIYRDLRRAAQNHGCYALASQCAHRELTMRRKQLPRFSPLRAFSKLVDLICGYGEAPQRVVLFGAVVMLICAGLYGIGGILDLGQYRSFASLPSWRELPQLLASCLYYSIVTFTTLGYGDIAPAPGFSRLVAACEALIGSFSLALLVVSFAKKMTR</sequence>
<organism evidence="3 4">
    <name type="scientific">Ferrimonas marina</name>
    <dbReference type="NCBI Taxonomy" id="299255"/>
    <lineage>
        <taxon>Bacteria</taxon>
        <taxon>Pseudomonadati</taxon>
        <taxon>Pseudomonadota</taxon>
        <taxon>Gammaproteobacteria</taxon>
        <taxon>Alteromonadales</taxon>
        <taxon>Ferrimonadaceae</taxon>
        <taxon>Ferrimonas</taxon>
    </lineage>
</organism>
<feature type="transmembrane region" description="Helical" evidence="1">
    <location>
        <begin position="228"/>
        <end position="249"/>
    </location>
</feature>
<accession>A0A1M5VTL6</accession>